<keyword evidence="3" id="KW-1185">Reference proteome</keyword>
<protein>
    <submittedName>
        <fullName evidence="2">Uncharacterized protein</fullName>
    </submittedName>
</protein>
<organism evidence="2 3">
    <name type="scientific">Lithocarpus litseifolius</name>
    <dbReference type="NCBI Taxonomy" id="425828"/>
    <lineage>
        <taxon>Eukaryota</taxon>
        <taxon>Viridiplantae</taxon>
        <taxon>Streptophyta</taxon>
        <taxon>Embryophyta</taxon>
        <taxon>Tracheophyta</taxon>
        <taxon>Spermatophyta</taxon>
        <taxon>Magnoliopsida</taxon>
        <taxon>eudicotyledons</taxon>
        <taxon>Gunneridae</taxon>
        <taxon>Pentapetalae</taxon>
        <taxon>rosids</taxon>
        <taxon>fabids</taxon>
        <taxon>Fagales</taxon>
        <taxon>Fagaceae</taxon>
        <taxon>Lithocarpus</taxon>
    </lineage>
</organism>
<feature type="compositionally biased region" description="Acidic residues" evidence="1">
    <location>
        <begin position="88"/>
        <end position="103"/>
    </location>
</feature>
<comment type="caution">
    <text evidence="2">The sequence shown here is derived from an EMBL/GenBank/DDBJ whole genome shotgun (WGS) entry which is preliminary data.</text>
</comment>
<reference evidence="2 3" key="1">
    <citation type="submission" date="2024-01" db="EMBL/GenBank/DDBJ databases">
        <title>A telomere-to-telomere, gap-free genome of sweet tea (Lithocarpus litseifolius).</title>
        <authorList>
            <person name="Zhou J."/>
        </authorList>
    </citation>
    <scope>NUCLEOTIDE SEQUENCE [LARGE SCALE GENOMIC DNA]</scope>
    <source>
        <strain evidence="2">Zhou-2022a</strain>
        <tissue evidence="2">Leaf</tissue>
    </source>
</reference>
<sequence>MWRLREKCVTNKIPQDEWYKHPPDDVTPTIWKEMCNKWNNRKWKEKNDRNKINRKENQAIIATTGSVPMAKRIKELTKAGEGNQNVDDNTEDDSKEEDDSDGS</sequence>
<dbReference type="InterPro" id="IPR004252">
    <property type="entry name" value="Probable_transposase_24"/>
</dbReference>
<evidence type="ECO:0000256" key="1">
    <source>
        <dbReference type="SAM" id="MobiDB-lite"/>
    </source>
</evidence>
<dbReference type="EMBL" id="JAZDWU010000001">
    <property type="protein sequence ID" value="KAL0014011.1"/>
    <property type="molecule type" value="Genomic_DNA"/>
</dbReference>
<evidence type="ECO:0000313" key="2">
    <source>
        <dbReference type="EMBL" id="KAL0014011.1"/>
    </source>
</evidence>
<name>A0AAW2DYJ9_9ROSI</name>
<evidence type="ECO:0000313" key="3">
    <source>
        <dbReference type="Proteomes" id="UP001459277"/>
    </source>
</evidence>
<feature type="region of interest" description="Disordered" evidence="1">
    <location>
        <begin position="76"/>
        <end position="103"/>
    </location>
</feature>
<proteinExistence type="predicted"/>
<dbReference type="Proteomes" id="UP001459277">
    <property type="component" value="Unassembled WGS sequence"/>
</dbReference>
<dbReference type="Pfam" id="PF03004">
    <property type="entry name" value="Transposase_24"/>
    <property type="match status" value="1"/>
</dbReference>
<dbReference type="AlphaFoldDB" id="A0AAW2DYJ9"/>
<accession>A0AAW2DYJ9</accession>
<gene>
    <name evidence="2" type="ORF">SO802_001080</name>
</gene>